<dbReference type="EMBL" id="CAJNOQ010008038">
    <property type="protein sequence ID" value="CAF1186420.1"/>
    <property type="molecule type" value="Genomic_DNA"/>
</dbReference>
<dbReference type="EMBL" id="CAJOBA010008884">
    <property type="protein sequence ID" value="CAF3838759.1"/>
    <property type="molecule type" value="Genomic_DNA"/>
</dbReference>
<keyword evidence="5" id="KW-1185">Reference proteome</keyword>
<name>A0A814VCW3_9BILA</name>
<evidence type="ECO:0000313" key="5">
    <source>
        <dbReference type="Proteomes" id="UP000663829"/>
    </source>
</evidence>
<comment type="caution">
    <text evidence="2">The sequence shown here is derived from an EMBL/GenBank/DDBJ whole genome shotgun (WGS) entry which is preliminary data.</text>
</comment>
<dbReference type="Proteomes" id="UP000682733">
    <property type="component" value="Unassembled WGS sequence"/>
</dbReference>
<accession>A0A814VCW3</accession>
<dbReference type="Proteomes" id="UP000663829">
    <property type="component" value="Unassembled WGS sequence"/>
</dbReference>
<sequence>MSKLIQTTSKLKRLYQVELEKSKELLKHLRRFLEFLSKMKDDLLDVERKVIEKSKQTGEYSRSYVSILRISGTKIRLKLLEKERKQLANEIWSNTKTIKGAIDQIVARTN</sequence>
<gene>
    <name evidence="2" type="ORF">GPM918_LOCUS22971</name>
    <name evidence="1" type="ORF">OVA965_LOCUS18076</name>
    <name evidence="4" type="ORF">SRO942_LOCUS22970</name>
    <name evidence="3" type="ORF">TMI583_LOCUS18088</name>
</gene>
<evidence type="ECO:0000313" key="4">
    <source>
        <dbReference type="EMBL" id="CAF3950681.1"/>
    </source>
</evidence>
<dbReference type="Proteomes" id="UP000677228">
    <property type="component" value="Unassembled WGS sequence"/>
</dbReference>
<evidence type="ECO:0000313" key="1">
    <source>
        <dbReference type="EMBL" id="CAF1074877.1"/>
    </source>
</evidence>
<proteinExistence type="predicted"/>
<evidence type="ECO:0000313" key="2">
    <source>
        <dbReference type="EMBL" id="CAF1186420.1"/>
    </source>
</evidence>
<evidence type="ECO:0000313" key="3">
    <source>
        <dbReference type="EMBL" id="CAF3838759.1"/>
    </source>
</evidence>
<reference evidence="2" key="1">
    <citation type="submission" date="2021-02" db="EMBL/GenBank/DDBJ databases">
        <authorList>
            <person name="Nowell W R."/>
        </authorList>
    </citation>
    <scope>NUCLEOTIDE SEQUENCE</scope>
</reference>
<organism evidence="2 5">
    <name type="scientific">Didymodactylos carnosus</name>
    <dbReference type="NCBI Taxonomy" id="1234261"/>
    <lineage>
        <taxon>Eukaryota</taxon>
        <taxon>Metazoa</taxon>
        <taxon>Spiralia</taxon>
        <taxon>Gnathifera</taxon>
        <taxon>Rotifera</taxon>
        <taxon>Eurotatoria</taxon>
        <taxon>Bdelloidea</taxon>
        <taxon>Philodinida</taxon>
        <taxon>Philodinidae</taxon>
        <taxon>Didymodactylos</taxon>
    </lineage>
</organism>
<dbReference type="EMBL" id="CAJNOK010008868">
    <property type="protein sequence ID" value="CAF1074877.1"/>
    <property type="molecule type" value="Genomic_DNA"/>
</dbReference>
<dbReference type="EMBL" id="CAJOBC010008040">
    <property type="protein sequence ID" value="CAF3950681.1"/>
    <property type="molecule type" value="Genomic_DNA"/>
</dbReference>
<dbReference type="AlphaFoldDB" id="A0A814VCW3"/>
<protein>
    <submittedName>
        <fullName evidence="2">Uncharacterized protein</fullName>
    </submittedName>
</protein>
<dbReference type="Proteomes" id="UP000681722">
    <property type="component" value="Unassembled WGS sequence"/>
</dbReference>